<name>A0A2P5E0U4_PARAD</name>
<dbReference type="AlphaFoldDB" id="A0A2P5E0U4"/>
<keyword evidence="2" id="KW-1185">Reference proteome</keyword>
<gene>
    <name evidence="1" type="ORF">PanWU01x14_012780</name>
</gene>
<sequence length="63" mass="6769">MVFQPPECRPTSVFDTAGKWTLVSSSPTSSILLSVTTSTTTIFVVVAVSHCYPPPLEAITKLK</sequence>
<accession>A0A2P5E0U4</accession>
<dbReference type="EMBL" id="JXTB01000005">
    <property type="protein sequence ID" value="PON79162.1"/>
    <property type="molecule type" value="Genomic_DNA"/>
</dbReference>
<dbReference type="Proteomes" id="UP000237105">
    <property type="component" value="Unassembled WGS sequence"/>
</dbReference>
<reference evidence="2" key="1">
    <citation type="submission" date="2016-06" db="EMBL/GenBank/DDBJ databases">
        <title>Parallel loss of symbiosis genes in relatives of nitrogen-fixing non-legume Parasponia.</title>
        <authorList>
            <person name="Van Velzen R."/>
            <person name="Holmer R."/>
            <person name="Bu F."/>
            <person name="Rutten L."/>
            <person name="Van Zeijl A."/>
            <person name="Liu W."/>
            <person name="Santuari L."/>
            <person name="Cao Q."/>
            <person name="Sharma T."/>
            <person name="Shen D."/>
            <person name="Roswanjaya Y."/>
            <person name="Wardhani T."/>
            <person name="Kalhor M.S."/>
            <person name="Jansen J."/>
            <person name="Van den Hoogen J."/>
            <person name="Gungor B."/>
            <person name="Hartog M."/>
            <person name="Hontelez J."/>
            <person name="Verver J."/>
            <person name="Yang W.-C."/>
            <person name="Schijlen E."/>
            <person name="Repin R."/>
            <person name="Schilthuizen M."/>
            <person name="Schranz E."/>
            <person name="Heidstra R."/>
            <person name="Miyata K."/>
            <person name="Fedorova E."/>
            <person name="Kohlen W."/>
            <person name="Bisseling T."/>
            <person name="Smit S."/>
            <person name="Geurts R."/>
        </authorList>
    </citation>
    <scope>NUCLEOTIDE SEQUENCE [LARGE SCALE GENOMIC DNA]</scope>
    <source>
        <strain evidence="2">cv. WU1-14</strain>
    </source>
</reference>
<protein>
    <submittedName>
        <fullName evidence="1">Uncharacterized protein</fullName>
    </submittedName>
</protein>
<evidence type="ECO:0000313" key="2">
    <source>
        <dbReference type="Proteomes" id="UP000237105"/>
    </source>
</evidence>
<comment type="caution">
    <text evidence="1">The sequence shown here is derived from an EMBL/GenBank/DDBJ whole genome shotgun (WGS) entry which is preliminary data.</text>
</comment>
<proteinExistence type="predicted"/>
<evidence type="ECO:0000313" key="1">
    <source>
        <dbReference type="EMBL" id="PON79162.1"/>
    </source>
</evidence>
<organism evidence="1 2">
    <name type="scientific">Parasponia andersonii</name>
    <name type="common">Sponia andersonii</name>
    <dbReference type="NCBI Taxonomy" id="3476"/>
    <lineage>
        <taxon>Eukaryota</taxon>
        <taxon>Viridiplantae</taxon>
        <taxon>Streptophyta</taxon>
        <taxon>Embryophyta</taxon>
        <taxon>Tracheophyta</taxon>
        <taxon>Spermatophyta</taxon>
        <taxon>Magnoliopsida</taxon>
        <taxon>eudicotyledons</taxon>
        <taxon>Gunneridae</taxon>
        <taxon>Pentapetalae</taxon>
        <taxon>rosids</taxon>
        <taxon>fabids</taxon>
        <taxon>Rosales</taxon>
        <taxon>Cannabaceae</taxon>
        <taxon>Parasponia</taxon>
    </lineage>
</organism>